<dbReference type="GO" id="GO:0016810">
    <property type="term" value="F:hydrolase activity, acting on carbon-nitrogen (but not peptide) bonds"/>
    <property type="evidence" value="ECO:0007669"/>
    <property type="project" value="InterPro"/>
</dbReference>
<accession>A0A7C4TJ10</accession>
<dbReference type="CDD" id="cd10918">
    <property type="entry name" value="CE4_NodB_like_5s_6s"/>
    <property type="match status" value="1"/>
</dbReference>
<comment type="subcellular location">
    <subcellularLocation>
        <location evidence="1">Secreted</location>
    </subcellularLocation>
</comment>
<dbReference type="GO" id="GO:0005975">
    <property type="term" value="P:carbohydrate metabolic process"/>
    <property type="evidence" value="ECO:0007669"/>
    <property type="project" value="InterPro"/>
</dbReference>
<sequence length="271" mass="31139">MDVRKIRKFIYNLLYKLDVLFRSKAKRVVVLCYHSISNDKSLFSIDLQNFKKQIEILKKAGFEFITAKQLEGFLYENKDLPSKSVLITFDDGYSDMIDVKNFLVEEGIKPILFVLSDTRNLDRGMLGNSKKLLEENQILELAQAGWDIGSHGAKHRDLTTLAQNSLTEEVQDSKTRLEAITKTQIRYFSYPKGRYDKETLDLVKNSQYKLAFSMDDTLITGKTSKFAVPRIGIDQSHTLEEFITTFSPSVIIFRGFLKKILGSKLDKILNI</sequence>
<dbReference type="SUPFAM" id="SSF88713">
    <property type="entry name" value="Glycoside hydrolase/deacetylase"/>
    <property type="match status" value="1"/>
</dbReference>
<dbReference type="AlphaFoldDB" id="A0A7C4TJ10"/>
<feature type="domain" description="NodB homology" evidence="3">
    <location>
        <begin position="83"/>
        <end position="271"/>
    </location>
</feature>
<evidence type="ECO:0000313" key="4">
    <source>
        <dbReference type="EMBL" id="HGW29326.1"/>
    </source>
</evidence>
<proteinExistence type="predicted"/>
<name>A0A7C4TJ10_UNCKA</name>
<dbReference type="EMBL" id="DSRT01000007">
    <property type="protein sequence ID" value="HGW29326.1"/>
    <property type="molecule type" value="Genomic_DNA"/>
</dbReference>
<keyword evidence="2" id="KW-0732">Signal</keyword>
<evidence type="ECO:0000256" key="2">
    <source>
        <dbReference type="ARBA" id="ARBA00022729"/>
    </source>
</evidence>
<dbReference type="GO" id="GO:0005576">
    <property type="term" value="C:extracellular region"/>
    <property type="evidence" value="ECO:0007669"/>
    <property type="project" value="UniProtKB-SubCell"/>
</dbReference>
<dbReference type="Gene3D" id="3.20.20.370">
    <property type="entry name" value="Glycoside hydrolase/deacetylase"/>
    <property type="match status" value="1"/>
</dbReference>
<organism evidence="4">
    <name type="scientific">candidate division WWE3 bacterium</name>
    <dbReference type="NCBI Taxonomy" id="2053526"/>
    <lineage>
        <taxon>Bacteria</taxon>
        <taxon>Katanobacteria</taxon>
    </lineage>
</organism>
<dbReference type="PANTHER" id="PTHR34216">
    <property type="match status" value="1"/>
</dbReference>
<gene>
    <name evidence="4" type="ORF">ENR63_00135</name>
</gene>
<dbReference type="InterPro" id="IPR002509">
    <property type="entry name" value="NODB_dom"/>
</dbReference>
<evidence type="ECO:0000256" key="1">
    <source>
        <dbReference type="ARBA" id="ARBA00004613"/>
    </source>
</evidence>
<dbReference type="Pfam" id="PF01522">
    <property type="entry name" value="Polysacc_deac_1"/>
    <property type="match status" value="1"/>
</dbReference>
<dbReference type="InterPro" id="IPR011330">
    <property type="entry name" value="Glyco_hydro/deAcase_b/a-brl"/>
</dbReference>
<dbReference type="InterPro" id="IPR051398">
    <property type="entry name" value="Polysacch_Deacetylase"/>
</dbReference>
<reference evidence="4" key="1">
    <citation type="journal article" date="2020" name="mSystems">
        <title>Genome- and Community-Level Interaction Insights into Carbon Utilization and Element Cycling Functions of Hydrothermarchaeota in Hydrothermal Sediment.</title>
        <authorList>
            <person name="Zhou Z."/>
            <person name="Liu Y."/>
            <person name="Xu W."/>
            <person name="Pan J."/>
            <person name="Luo Z.H."/>
            <person name="Li M."/>
        </authorList>
    </citation>
    <scope>NUCLEOTIDE SEQUENCE [LARGE SCALE GENOMIC DNA]</scope>
    <source>
        <strain evidence="4">SpSt-417</strain>
    </source>
</reference>
<dbReference type="PROSITE" id="PS51677">
    <property type="entry name" value="NODB"/>
    <property type="match status" value="1"/>
</dbReference>
<comment type="caution">
    <text evidence="4">The sequence shown here is derived from an EMBL/GenBank/DDBJ whole genome shotgun (WGS) entry which is preliminary data.</text>
</comment>
<dbReference type="PANTHER" id="PTHR34216:SF3">
    <property type="entry name" value="POLY-BETA-1,6-N-ACETYL-D-GLUCOSAMINE N-DEACETYLASE"/>
    <property type="match status" value="1"/>
</dbReference>
<protein>
    <submittedName>
        <fullName evidence="4">Polysaccharide deacetylase family protein</fullName>
    </submittedName>
</protein>
<evidence type="ECO:0000259" key="3">
    <source>
        <dbReference type="PROSITE" id="PS51677"/>
    </source>
</evidence>